<dbReference type="InterPro" id="IPR013833">
    <property type="entry name" value="Cyt_c_oxidase_su3_a-hlx"/>
</dbReference>
<evidence type="ECO:0000256" key="8">
    <source>
        <dbReference type="SAM" id="Phobius"/>
    </source>
</evidence>
<evidence type="ECO:0000313" key="10">
    <source>
        <dbReference type="EMBL" id="MVN22514.1"/>
    </source>
</evidence>
<evidence type="ECO:0000256" key="4">
    <source>
        <dbReference type="ARBA" id="ARBA00022692"/>
    </source>
</evidence>
<feature type="domain" description="Heme-copper oxidase subunit III family profile" evidence="9">
    <location>
        <begin position="1"/>
        <end position="181"/>
    </location>
</feature>
<dbReference type="AlphaFoldDB" id="A0A7K1SYW2"/>
<feature type="transmembrane region" description="Helical" evidence="8">
    <location>
        <begin position="9"/>
        <end position="28"/>
    </location>
</feature>
<reference evidence="10 11" key="1">
    <citation type="submission" date="2019-12" db="EMBL/GenBank/DDBJ databases">
        <title>Mucilaginibacter sp. HMF7410 genome sequencing and assembly.</title>
        <authorList>
            <person name="Kang H."/>
            <person name="Cha I."/>
            <person name="Kim H."/>
            <person name="Joh K."/>
        </authorList>
    </citation>
    <scope>NUCLEOTIDE SEQUENCE [LARGE SCALE GENOMIC DNA]</scope>
    <source>
        <strain evidence="10 11">HMF7410</strain>
    </source>
</reference>
<dbReference type="InterPro" id="IPR035973">
    <property type="entry name" value="Cyt_c_oxidase_su3-like_sf"/>
</dbReference>
<comment type="caution">
    <text evidence="10">The sequence shown here is derived from an EMBL/GenBank/DDBJ whole genome shotgun (WGS) entry which is preliminary data.</text>
</comment>
<gene>
    <name evidence="10" type="ORF">GO621_13330</name>
</gene>
<dbReference type="InterPro" id="IPR024791">
    <property type="entry name" value="Cyt_c/ubiquinol_Oxase_su3"/>
</dbReference>
<name>A0A7K1SYW2_9SPHI</name>
<evidence type="ECO:0000256" key="2">
    <source>
        <dbReference type="ARBA" id="ARBA00010581"/>
    </source>
</evidence>
<dbReference type="PROSITE" id="PS50253">
    <property type="entry name" value="COX3"/>
    <property type="match status" value="1"/>
</dbReference>
<dbReference type="Pfam" id="PF00510">
    <property type="entry name" value="COX3"/>
    <property type="match status" value="1"/>
</dbReference>
<feature type="transmembrane region" description="Helical" evidence="8">
    <location>
        <begin position="126"/>
        <end position="147"/>
    </location>
</feature>
<dbReference type="InterPro" id="IPR000298">
    <property type="entry name" value="Cyt_c_oxidase-like_su3"/>
</dbReference>
<keyword evidence="11" id="KW-1185">Reference proteome</keyword>
<dbReference type="Proteomes" id="UP000462014">
    <property type="component" value="Unassembled WGS sequence"/>
</dbReference>
<evidence type="ECO:0000256" key="3">
    <source>
        <dbReference type="ARBA" id="ARBA00022475"/>
    </source>
</evidence>
<dbReference type="Gene3D" id="1.20.120.80">
    <property type="entry name" value="Cytochrome c oxidase, subunit III, four-helix bundle"/>
    <property type="match status" value="1"/>
</dbReference>
<evidence type="ECO:0000256" key="5">
    <source>
        <dbReference type="ARBA" id="ARBA00022989"/>
    </source>
</evidence>
<accession>A0A7K1SYW2</accession>
<evidence type="ECO:0000256" key="7">
    <source>
        <dbReference type="RuleBase" id="RU003376"/>
    </source>
</evidence>
<dbReference type="CDD" id="cd00386">
    <property type="entry name" value="Heme_Cu_Oxidase_III_like"/>
    <property type="match status" value="1"/>
</dbReference>
<dbReference type="SUPFAM" id="SSF81452">
    <property type="entry name" value="Cytochrome c oxidase subunit III-like"/>
    <property type="match status" value="1"/>
</dbReference>
<evidence type="ECO:0000313" key="11">
    <source>
        <dbReference type="Proteomes" id="UP000462014"/>
    </source>
</evidence>
<dbReference type="PANTHER" id="PTHR11403">
    <property type="entry name" value="CYTOCHROME C OXIDASE SUBUNIT III"/>
    <property type="match status" value="1"/>
</dbReference>
<keyword evidence="5 8" id="KW-1133">Transmembrane helix</keyword>
<evidence type="ECO:0000259" key="9">
    <source>
        <dbReference type="PROSITE" id="PS50253"/>
    </source>
</evidence>
<dbReference type="PANTHER" id="PTHR11403:SF2">
    <property type="entry name" value="CYTOCHROME BO(3) UBIQUINOL OXIDASE SUBUNIT 3"/>
    <property type="match status" value="1"/>
</dbReference>
<feature type="transmembrane region" description="Helical" evidence="8">
    <location>
        <begin position="76"/>
        <end position="95"/>
    </location>
</feature>
<comment type="similarity">
    <text evidence="2 7">Belongs to the cytochrome c oxidase subunit 3 family.</text>
</comment>
<dbReference type="EMBL" id="WPIK01000011">
    <property type="protein sequence ID" value="MVN22514.1"/>
    <property type="molecule type" value="Genomic_DNA"/>
</dbReference>
<evidence type="ECO:0000256" key="6">
    <source>
        <dbReference type="ARBA" id="ARBA00023136"/>
    </source>
</evidence>
<organism evidence="10 11">
    <name type="scientific">Mucilaginibacter arboris</name>
    <dbReference type="NCBI Taxonomy" id="2682090"/>
    <lineage>
        <taxon>Bacteria</taxon>
        <taxon>Pseudomonadati</taxon>
        <taxon>Bacteroidota</taxon>
        <taxon>Sphingobacteriia</taxon>
        <taxon>Sphingobacteriales</taxon>
        <taxon>Sphingobacteriaceae</taxon>
        <taxon>Mucilaginibacter</taxon>
    </lineage>
</organism>
<dbReference type="GO" id="GO:0019646">
    <property type="term" value="P:aerobic electron transport chain"/>
    <property type="evidence" value="ECO:0007669"/>
    <property type="project" value="InterPro"/>
</dbReference>
<keyword evidence="4 7" id="KW-0812">Transmembrane</keyword>
<dbReference type="GO" id="GO:0004129">
    <property type="term" value="F:cytochrome-c oxidase activity"/>
    <property type="evidence" value="ECO:0007669"/>
    <property type="project" value="InterPro"/>
</dbReference>
<dbReference type="GO" id="GO:0005886">
    <property type="term" value="C:plasma membrane"/>
    <property type="evidence" value="ECO:0007669"/>
    <property type="project" value="UniProtKB-SubCell"/>
</dbReference>
<protein>
    <submittedName>
        <fullName evidence="10">Heme-copper oxidase subunit III</fullName>
    </submittedName>
</protein>
<feature type="transmembrane region" description="Helical" evidence="8">
    <location>
        <begin position="159"/>
        <end position="178"/>
    </location>
</feature>
<evidence type="ECO:0000256" key="1">
    <source>
        <dbReference type="ARBA" id="ARBA00004651"/>
    </source>
</evidence>
<dbReference type="RefSeq" id="WP_157567835.1">
    <property type="nucleotide sequence ID" value="NZ_WPIK01000011.1"/>
</dbReference>
<keyword evidence="3" id="KW-1003">Cell membrane</keyword>
<proteinExistence type="inferred from homology"/>
<sequence>MGNKLMMKLVIGTEAMFFVSLIMAFVYFSFGTGFKTQLLHHLDIKTTGVFSIMLFSSSFTYWRAEVNYRKNDIKRLKFWLIFTLILGIIFLLGQAREYSKLLHENVSISSSSFGTSFFTLTGFHGLHVFIGLIVIGIITCLAFAGDYNNSASSIISTVGMYWHFVDIVWAFVFLLVYVTPHFI</sequence>
<comment type="subcellular location">
    <subcellularLocation>
        <location evidence="1 7">Cell membrane</location>
        <topology evidence="1 7">Multi-pass membrane protein</topology>
    </subcellularLocation>
</comment>
<keyword evidence="6 8" id="KW-0472">Membrane</keyword>
<feature type="transmembrane region" description="Helical" evidence="8">
    <location>
        <begin position="48"/>
        <end position="64"/>
    </location>
</feature>